<evidence type="ECO:0000256" key="3">
    <source>
        <dbReference type="SAM" id="MobiDB-lite"/>
    </source>
</evidence>
<dbReference type="EC" id="1.14.-.-" evidence="4"/>
<dbReference type="Gene3D" id="1.10.630.10">
    <property type="entry name" value="Cytochrome P450"/>
    <property type="match status" value="1"/>
</dbReference>
<comment type="caution">
    <text evidence="4">The sequence shown here is derived from an EMBL/GenBank/DDBJ whole genome shotgun (WGS) entry which is preliminary data.</text>
</comment>
<evidence type="ECO:0000313" key="4">
    <source>
        <dbReference type="EMBL" id="MFD2463575.1"/>
    </source>
</evidence>
<feature type="region of interest" description="Disordered" evidence="3">
    <location>
        <begin position="1"/>
        <end position="22"/>
    </location>
</feature>
<dbReference type="PANTHER" id="PTHR46696:SF1">
    <property type="entry name" value="CYTOCHROME P450 YJIB-RELATED"/>
    <property type="match status" value="1"/>
</dbReference>
<dbReference type="SUPFAM" id="SSF48264">
    <property type="entry name" value="Cytochrome P450"/>
    <property type="match status" value="1"/>
</dbReference>
<evidence type="ECO:0000256" key="1">
    <source>
        <dbReference type="ARBA" id="ARBA00010617"/>
    </source>
</evidence>
<organism evidence="4 5">
    <name type="scientific">Amycolatopsis samaneae</name>
    <dbReference type="NCBI Taxonomy" id="664691"/>
    <lineage>
        <taxon>Bacteria</taxon>
        <taxon>Bacillati</taxon>
        <taxon>Actinomycetota</taxon>
        <taxon>Actinomycetes</taxon>
        <taxon>Pseudonocardiales</taxon>
        <taxon>Pseudonocardiaceae</taxon>
        <taxon>Amycolatopsis</taxon>
    </lineage>
</organism>
<dbReference type="Proteomes" id="UP001597419">
    <property type="component" value="Unassembled WGS sequence"/>
</dbReference>
<accession>A0ABW5GRR1</accession>
<dbReference type="PRINTS" id="PR00359">
    <property type="entry name" value="BP450"/>
</dbReference>
<gene>
    <name evidence="4" type="ORF">ACFSYJ_33520</name>
</gene>
<keyword evidence="2" id="KW-0503">Monooxygenase</keyword>
<evidence type="ECO:0000256" key="2">
    <source>
        <dbReference type="RuleBase" id="RU000461"/>
    </source>
</evidence>
<dbReference type="EMBL" id="JBHUKU010000021">
    <property type="protein sequence ID" value="MFD2463575.1"/>
    <property type="molecule type" value="Genomic_DNA"/>
</dbReference>
<dbReference type="InterPro" id="IPR002397">
    <property type="entry name" value="Cyt_P450_B"/>
</dbReference>
<dbReference type="PANTHER" id="PTHR46696">
    <property type="entry name" value="P450, PUTATIVE (EUROFUNG)-RELATED"/>
    <property type="match status" value="1"/>
</dbReference>
<dbReference type="InterPro" id="IPR017972">
    <property type="entry name" value="Cyt_P450_CS"/>
</dbReference>
<reference evidence="5" key="1">
    <citation type="journal article" date="2019" name="Int. J. Syst. Evol. Microbiol.">
        <title>The Global Catalogue of Microorganisms (GCM) 10K type strain sequencing project: providing services to taxonomists for standard genome sequencing and annotation.</title>
        <authorList>
            <consortium name="The Broad Institute Genomics Platform"/>
            <consortium name="The Broad Institute Genome Sequencing Center for Infectious Disease"/>
            <person name="Wu L."/>
            <person name="Ma J."/>
        </authorList>
    </citation>
    <scope>NUCLEOTIDE SEQUENCE [LARGE SCALE GENOMIC DNA]</scope>
    <source>
        <strain evidence="5">CGMCC 4.7643</strain>
    </source>
</reference>
<dbReference type="PROSITE" id="PS00086">
    <property type="entry name" value="CYTOCHROME_P450"/>
    <property type="match status" value="1"/>
</dbReference>
<dbReference type="InterPro" id="IPR001128">
    <property type="entry name" value="Cyt_P450"/>
</dbReference>
<proteinExistence type="inferred from homology"/>
<dbReference type="PRINTS" id="PR00385">
    <property type="entry name" value="P450"/>
</dbReference>
<dbReference type="CDD" id="cd11030">
    <property type="entry name" value="CYP105-like"/>
    <property type="match status" value="1"/>
</dbReference>
<dbReference type="GO" id="GO:0016491">
    <property type="term" value="F:oxidoreductase activity"/>
    <property type="evidence" value="ECO:0007669"/>
    <property type="project" value="UniProtKB-KW"/>
</dbReference>
<keyword evidence="2" id="KW-0408">Iron</keyword>
<dbReference type="RefSeq" id="WP_345400593.1">
    <property type="nucleotide sequence ID" value="NZ_BAABHG010000011.1"/>
</dbReference>
<protein>
    <submittedName>
        <fullName evidence="4">Cytochrome P450</fullName>
        <ecNumber evidence="4">1.14.-.-</ecNumber>
    </submittedName>
</protein>
<dbReference type="Pfam" id="PF00067">
    <property type="entry name" value="p450"/>
    <property type="match status" value="1"/>
</dbReference>
<evidence type="ECO:0000313" key="5">
    <source>
        <dbReference type="Proteomes" id="UP001597419"/>
    </source>
</evidence>
<keyword evidence="2 4" id="KW-0560">Oxidoreductase</keyword>
<comment type="similarity">
    <text evidence="1 2">Belongs to the cytochrome P450 family.</text>
</comment>
<keyword evidence="2" id="KW-0479">Metal-binding</keyword>
<sequence length="406" mass="44404">MTETVTTAGDAPPKFPEPRTCPYDPPPGYVRMSERGPLHRVTLYDGSIGWLVARHAEARRLLADPRLSSDRTRPDFPVTTPRMGRMRTQAPAFIGLDPPRHGTLRRTVLSGFTVRRVRALRPDIERIYREFADRLAVRKPPVDLLPAYAQTAPTQVICLVLGVPYADREFFEEAGVRLALATDTEQSKQAGADLSRYLDGYLRTLEGRRSAWAGPGLLGKVAGQVTAGVLTHEDAVRTAMLVLLGGHEALASMIVLGTLTLLNHPAQLAALRADPAGYPAAVEELLRYLSIGDTIVRVAKSDVDIDGVVIRAGEGVVVPHAVVNRDGEAFPGPDALDVRRPARHHLAFGFGVHQCVGQNLARMEIEIALSTLFTRLPGIRLAVPAEELSLRHPWQVQGVNELPITW</sequence>
<keyword evidence="2" id="KW-0349">Heme</keyword>
<keyword evidence="5" id="KW-1185">Reference proteome</keyword>
<dbReference type="InterPro" id="IPR036396">
    <property type="entry name" value="Cyt_P450_sf"/>
</dbReference>
<name>A0ABW5GRR1_9PSEU</name>